<sequence length="315" mass="35478">MASIKQKSATQVQDFAVLPLATPATQSYPSNTTHYLYLRPNAPRAPTEDTPRELFLVNVPVDTTETHLRSLFADQLGGARVEDVEFEHARLGKGIKAPVVQTIGKKGRKRKRDSEGAVVESNGEEVGLLPEVWERELHPSGATAVVRFVDRASASLALKEARRVARAGRRVPWGTEAVEARVPALGSERYLSHHRLRFPDVAALRGSVDAFMAAFSAQEAERARAFARQRSAPDEDGFVTVTRGGRKGPAREAETKAKEEELKKREKSRIKEDFYRFQVREKKKENARDLVRGFEEDRRRVEEMRKRKGRVRPEG</sequence>
<dbReference type="RefSeq" id="XP_033590122.1">
    <property type="nucleotide sequence ID" value="XM_033737161.1"/>
</dbReference>
<dbReference type="OrthoDB" id="5390at2759"/>
<name>A0A6A6PU90_9PEZI</name>
<dbReference type="AlphaFoldDB" id="A0A6A6PU90"/>
<dbReference type="GO" id="GO:0034456">
    <property type="term" value="C:UTP-C complex"/>
    <property type="evidence" value="ECO:0007669"/>
    <property type="project" value="TreeGrafter"/>
</dbReference>
<accession>A0A6A6PU90</accession>
<protein>
    <submittedName>
        <fullName evidence="5">Ribosomal RNA-processing protein 7-domain-containing protein</fullName>
    </submittedName>
</protein>
<evidence type="ECO:0000313" key="5">
    <source>
        <dbReference type="EMBL" id="KAF2483552.1"/>
    </source>
</evidence>
<comment type="similarity">
    <text evidence="1">Belongs to the RRP7 family.</text>
</comment>
<dbReference type="EMBL" id="MU001635">
    <property type="protein sequence ID" value="KAF2483552.1"/>
    <property type="molecule type" value="Genomic_DNA"/>
</dbReference>
<dbReference type="InterPro" id="IPR040446">
    <property type="entry name" value="RRP7"/>
</dbReference>
<dbReference type="Proteomes" id="UP000799767">
    <property type="component" value="Unassembled WGS sequence"/>
</dbReference>
<proteinExistence type="inferred from homology"/>
<feature type="domain" description="Rrp7 RRM-like N-terminal" evidence="4">
    <location>
        <begin position="12"/>
        <end position="193"/>
    </location>
</feature>
<feature type="compositionally biased region" description="Basic and acidic residues" evidence="2">
    <location>
        <begin position="249"/>
        <end position="263"/>
    </location>
</feature>
<dbReference type="GeneID" id="54478163"/>
<dbReference type="GO" id="GO:0032545">
    <property type="term" value="C:CURI complex"/>
    <property type="evidence" value="ECO:0007669"/>
    <property type="project" value="TreeGrafter"/>
</dbReference>
<dbReference type="InterPro" id="IPR012677">
    <property type="entry name" value="Nucleotide-bd_a/b_plait_sf"/>
</dbReference>
<dbReference type="CDD" id="cd12950">
    <property type="entry name" value="RRP7_Rrp7p"/>
    <property type="match status" value="1"/>
</dbReference>
<dbReference type="GO" id="GO:0000028">
    <property type="term" value="P:ribosomal small subunit assembly"/>
    <property type="evidence" value="ECO:0007669"/>
    <property type="project" value="TreeGrafter"/>
</dbReference>
<dbReference type="Pfam" id="PF12923">
    <property type="entry name" value="RRP7"/>
    <property type="match status" value="1"/>
</dbReference>
<feature type="region of interest" description="Disordered" evidence="2">
    <location>
        <begin position="243"/>
        <end position="263"/>
    </location>
</feature>
<dbReference type="Gene3D" id="6.10.250.1770">
    <property type="match status" value="1"/>
</dbReference>
<dbReference type="InterPro" id="IPR040447">
    <property type="entry name" value="RRM_Rrp7"/>
</dbReference>
<dbReference type="CDD" id="cd12293">
    <property type="entry name" value="dRRM_Rrp7p"/>
    <property type="match status" value="1"/>
</dbReference>
<organism evidence="5 6">
    <name type="scientific">Neohortaea acidophila</name>
    <dbReference type="NCBI Taxonomy" id="245834"/>
    <lineage>
        <taxon>Eukaryota</taxon>
        <taxon>Fungi</taxon>
        <taxon>Dikarya</taxon>
        <taxon>Ascomycota</taxon>
        <taxon>Pezizomycotina</taxon>
        <taxon>Dothideomycetes</taxon>
        <taxon>Dothideomycetidae</taxon>
        <taxon>Mycosphaerellales</taxon>
        <taxon>Teratosphaeriaceae</taxon>
        <taxon>Neohortaea</taxon>
    </lineage>
</organism>
<reference evidence="5" key="1">
    <citation type="journal article" date="2020" name="Stud. Mycol.">
        <title>101 Dothideomycetes genomes: a test case for predicting lifestyles and emergence of pathogens.</title>
        <authorList>
            <person name="Haridas S."/>
            <person name="Albert R."/>
            <person name="Binder M."/>
            <person name="Bloem J."/>
            <person name="Labutti K."/>
            <person name="Salamov A."/>
            <person name="Andreopoulos B."/>
            <person name="Baker S."/>
            <person name="Barry K."/>
            <person name="Bills G."/>
            <person name="Bluhm B."/>
            <person name="Cannon C."/>
            <person name="Castanera R."/>
            <person name="Culley D."/>
            <person name="Daum C."/>
            <person name="Ezra D."/>
            <person name="Gonzalez J."/>
            <person name="Henrissat B."/>
            <person name="Kuo A."/>
            <person name="Liang C."/>
            <person name="Lipzen A."/>
            <person name="Lutzoni F."/>
            <person name="Magnuson J."/>
            <person name="Mondo S."/>
            <person name="Nolan M."/>
            <person name="Ohm R."/>
            <person name="Pangilinan J."/>
            <person name="Park H.-J."/>
            <person name="Ramirez L."/>
            <person name="Alfaro M."/>
            <person name="Sun H."/>
            <person name="Tritt A."/>
            <person name="Yoshinaga Y."/>
            <person name="Zwiers L.-H."/>
            <person name="Turgeon B."/>
            <person name="Goodwin S."/>
            <person name="Spatafora J."/>
            <person name="Crous P."/>
            <person name="Grigoriev I."/>
        </authorList>
    </citation>
    <scope>NUCLEOTIDE SEQUENCE</scope>
    <source>
        <strain evidence="5">CBS 113389</strain>
    </source>
</reference>
<evidence type="ECO:0000256" key="2">
    <source>
        <dbReference type="SAM" id="MobiDB-lite"/>
    </source>
</evidence>
<dbReference type="Pfam" id="PF17799">
    <property type="entry name" value="RRM_Rrp7"/>
    <property type="match status" value="1"/>
</dbReference>
<dbReference type="PANTHER" id="PTHR13191:SF0">
    <property type="entry name" value="RIBOSOMAL RNA-PROCESSING PROTEIN 7 HOMOLOG A-RELATED"/>
    <property type="match status" value="1"/>
</dbReference>
<keyword evidence="6" id="KW-1185">Reference proteome</keyword>
<evidence type="ECO:0000256" key="1">
    <source>
        <dbReference type="ARBA" id="ARBA00006110"/>
    </source>
</evidence>
<evidence type="ECO:0000259" key="4">
    <source>
        <dbReference type="Pfam" id="PF17799"/>
    </source>
</evidence>
<dbReference type="Gene3D" id="3.30.70.330">
    <property type="match status" value="1"/>
</dbReference>
<evidence type="ECO:0000313" key="6">
    <source>
        <dbReference type="Proteomes" id="UP000799767"/>
    </source>
</evidence>
<dbReference type="InterPro" id="IPR024326">
    <property type="entry name" value="RRP7_C"/>
</dbReference>
<feature type="region of interest" description="Disordered" evidence="2">
    <location>
        <begin position="283"/>
        <end position="315"/>
    </location>
</feature>
<evidence type="ECO:0000259" key="3">
    <source>
        <dbReference type="Pfam" id="PF12923"/>
    </source>
</evidence>
<dbReference type="PANTHER" id="PTHR13191">
    <property type="entry name" value="RIBOSOMAL RNA PROCESSING PROTEIN 7-RELATED"/>
    <property type="match status" value="1"/>
</dbReference>
<gene>
    <name evidence="5" type="ORF">BDY17DRAFT_324274</name>
</gene>
<feature type="domain" description="Ribosomal RNA-processing protein 7 C-terminal" evidence="3">
    <location>
        <begin position="196"/>
        <end position="313"/>
    </location>
</feature>
<dbReference type="GO" id="GO:0006364">
    <property type="term" value="P:rRNA processing"/>
    <property type="evidence" value="ECO:0007669"/>
    <property type="project" value="TreeGrafter"/>
</dbReference>